<dbReference type="AlphaFoldDB" id="A0A9Q3EW60"/>
<protein>
    <recommendedName>
        <fullName evidence="4">No apical meristem-associated C-terminal domain-containing protein</fullName>
    </recommendedName>
</protein>
<dbReference type="PANTHER" id="PTHR45023">
    <property type="match status" value="1"/>
</dbReference>
<evidence type="ECO:0000256" key="1">
    <source>
        <dbReference type="SAM" id="MobiDB-lite"/>
    </source>
</evidence>
<dbReference type="PANTHER" id="PTHR45023:SF4">
    <property type="entry name" value="GLYCINE-RICH PROTEIN-RELATED"/>
    <property type="match status" value="1"/>
</dbReference>
<accession>A0A9Q3EW60</accession>
<dbReference type="EMBL" id="AVOT02031421">
    <property type="protein sequence ID" value="MBW0524957.1"/>
    <property type="molecule type" value="Genomic_DNA"/>
</dbReference>
<evidence type="ECO:0000313" key="3">
    <source>
        <dbReference type="Proteomes" id="UP000765509"/>
    </source>
</evidence>
<organism evidence="2 3">
    <name type="scientific">Austropuccinia psidii MF-1</name>
    <dbReference type="NCBI Taxonomy" id="1389203"/>
    <lineage>
        <taxon>Eukaryota</taxon>
        <taxon>Fungi</taxon>
        <taxon>Dikarya</taxon>
        <taxon>Basidiomycota</taxon>
        <taxon>Pucciniomycotina</taxon>
        <taxon>Pucciniomycetes</taxon>
        <taxon>Pucciniales</taxon>
        <taxon>Sphaerophragmiaceae</taxon>
        <taxon>Austropuccinia</taxon>
    </lineage>
</organism>
<dbReference type="Proteomes" id="UP000765509">
    <property type="component" value="Unassembled WGS sequence"/>
</dbReference>
<proteinExistence type="predicted"/>
<keyword evidence="3" id="KW-1185">Reference proteome</keyword>
<evidence type="ECO:0008006" key="4">
    <source>
        <dbReference type="Google" id="ProtNLM"/>
    </source>
</evidence>
<comment type="caution">
    <text evidence="2">The sequence shown here is derived from an EMBL/GenBank/DDBJ whole genome shotgun (WGS) entry which is preliminary data.</text>
</comment>
<name>A0A9Q3EW60_9BASI</name>
<sequence length="410" mass="46825">MTIDSIHSACDLEPGSVVNAISNKFDPLLAVNNALSSSSAISQSIQVSHPPLNGTSCASSSSLPSNDLSTLSSINALKRQRSPNWTLKEDEQLARSWVVVSQTHFIPNEQRGEDFFKRISEHFNAHWHGTPRTPAGVRERWGILQPACLKFNTIYNQIATSCQITHPDGGPELWRRLAHECFSEKTVTRTQRHRQFQFESVWEIIRDTPKFKTSTSSKHSNGSLTHPLTPSLNRPYSCEPNSIHVNQLQDSREKSENIKSLIETNGHHLTHASSPDLPLSGSLKRKIFSSHYVDETGDSDRELENPKRRSILNQDQRLDTQEENLIARETLNLDRERFWAQKEERMRDSDRKDKEIELKLKASDREDLRLDLEIINMKFSCPEGDSTEALKLLKSSVLKKLHRRFMESNN</sequence>
<feature type="region of interest" description="Disordered" evidence="1">
    <location>
        <begin position="212"/>
        <end position="240"/>
    </location>
</feature>
<gene>
    <name evidence="2" type="ORF">O181_064672</name>
</gene>
<reference evidence="2" key="1">
    <citation type="submission" date="2021-03" db="EMBL/GenBank/DDBJ databases">
        <title>Draft genome sequence of rust myrtle Austropuccinia psidii MF-1, a brazilian biotype.</title>
        <authorList>
            <person name="Quecine M.C."/>
            <person name="Pachon D.M.R."/>
            <person name="Bonatelli M.L."/>
            <person name="Correr F.H."/>
            <person name="Franceschini L.M."/>
            <person name="Leite T.F."/>
            <person name="Margarido G.R.A."/>
            <person name="Almeida C.A."/>
            <person name="Ferrarezi J.A."/>
            <person name="Labate C.A."/>
        </authorList>
    </citation>
    <scope>NUCLEOTIDE SEQUENCE</scope>
    <source>
        <strain evidence="2">MF-1</strain>
    </source>
</reference>
<dbReference type="OrthoDB" id="2497425at2759"/>
<evidence type="ECO:0000313" key="2">
    <source>
        <dbReference type="EMBL" id="MBW0524957.1"/>
    </source>
</evidence>